<dbReference type="EMBL" id="BLXT01000588">
    <property type="protein sequence ID" value="GFN78346.1"/>
    <property type="molecule type" value="Genomic_DNA"/>
</dbReference>
<gene>
    <name evidence="4" type="ORF">PoB_000485200</name>
</gene>
<dbReference type="Proteomes" id="UP000735302">
    <property type="component" value="Unassembled WGS sequence"/>
</dbReference>
<accession>A0AAV3Y6C0</accession>
<organism evidence="4 5">
    <name type="scientific">Plakobranchus ocellatus</name>
    <dbReference type="NCBI Taxonomy" id="259542"/>
    <lineage>
        <taxon>Eukaryota</taxon>
        <taxon>Metazoa</taxon>
        <taxon>Spiralia</taxon>
        <taxon>Lophotrochozoa</taxon>
        <taxon>Mollusca</taxon>
        <taxon>Gastropoda</taxon>
        <taxon>Heterobranchia</taxon>
        <taxon>Euthyneura</taxon>
        <taxon>Panpulmonata</taxon>
        <taxon>Sacoglossa</taxon>
        <taxon>Placobranchoidea</taxon>
        <taxon>Plakobranchidae</taxon>
        <taxon>Plakobranchus</taxon>
    </lineage>
</organism>
<feature type="region of interest" description="Disordered" evidence="3">
    <location>
        <begin position="528"/>
        <end position="549"/>
    </location>
</feature>
<dbReference type="NCBIfam" id="TIGR00756">
    <property type="entry name" value="PPR"/>
    <property type="match status" value="1"/>
</dbReference>
<protein>
    <submittedName>
        <fullName evidence="4">Pentatricopeptide repeat-containing protein 1</fullName>
    </submittedName>
</protein>
<keyword evidence="5" id="KW-1185">Reference proteome</keyword>
<reference evidence="4 5" key="1">
    <citation type="journal article" date="2021" name="Elife">
        <title>Chloroplast acquisition without the gene transfer in kleptoplastic sea slugs, Plakobranchus ocellatus.</title>
        <authorList>
            <person name="Maeda T."/>
            <person name="Takahashi S."/>
            <person name="Yoshida T."/>
            <person name="Shimamura S."/>
            <person name="Takaki Y."/>
            <person name="Nagai Y."/>
            <person name="Toyoda A."/>
            <person name="Suzuki Y."/>
            <person name="Arimoto A."/>
            <person name="Ishii H."/>
            <person name="Satoh N."/>
            <person name="Nishiyama T."/>
            <person name="Hasebe M."/>
            <person name="Maruyama T."/>
            <person name="Minagawa J."/>
            <person name="Obokata J."/>
            <person name="Shigenobu S."/>
        </authorList>
    </citation>
    <scope>NUCLEOTIDE SEQUENCE [LARGE SCALE GENOMIC DNA]</scope>
</reference>
<feature type="repeat" description="PPR" evidence="2">
    <location>
        <begin position="247"/>
        <end position="281"/>
    </location>
</feature>
<dbReference type="InterPro" id="IPR011990">
    <property type="entry name" value="TPR-like_helical_dom_sf"/>
</dbReference>
<sequence length="884" mass="101308">MIQLKTEGATRRTREGSRKKKVLAEGFISLSKIMASQQSLHIIHRRFRSHFMTTLLSSGHHTNISLSVNLNLRTLCKVVLPLDMDTINTNLLKDQPKKYKDRIKGKESLPSPPKDTVKTNWKHLKSSPIAQKYFKQAFQQCYPATLLEEEKNRDFGEDLFGTLSVDMKDRLSDGRNPNERLDEMLPDDVDESRDRRLDIPLSREGRLGKNAYYYTRKMSILGSQGKIKEAIFIFEHWMMVRDRVMPNKRTFNVLIGILGRVGYMDKAFELYGKMRNLGLDPEDQVYTGLFNACANSPWPERALQRAENLFSMLQSNGVQLNLITVKAAVKAMAFCGNFPQAFAIMDEVATHTSLDTECFNHLLMACAADKQAGFSRAIQVWQKMQEFQIQPCTNSYNLLIRTARDCGIGNPDNFAKMLGLSSGKSKLHNHTHLLPLRHSLFNCDKGNMRFSLAFEVATKNLCINALDQKNHSLITNTENLTSSQEGHNLFHDIPNFDREINKFLTQRDAQRDGADSANMYEWWEDQPLDRQKQHEQQLSQESHADWTSEQNDYLTEEQLKALDVQSKLDDNLVQTWPTQLETTGTLKSIDSLPKSNDFANISSFCKTHITGVLQAPRDNTIVDEETMCVKDIATSTQRLALLGGAHWLVNHMSLTGVIPDVRTFSQLVPSLPDNEKAEDDLLCLMEETGISPDVDLINDIMMKRNLRHKAHTAKELLLVMSRLRLIPNMRTYAALALTCLKEQDAHRLLQDMKAANLEPTSEVMGHFIYISRNNFTYKLHMLKKMERMGLAPEPKTITVIEKSIAMTKKNIIAAEKKKDRSSFYLSTDYQESFRKFLHFYKGWLQRTSLHKNPHPWKAFEMNHTSKDETDDVKKVSTTINTNLF</sequence>
<evidence type="ECO:0000256" key="1">
    <source>
        <dbReference type="ARBA" id="ARBA00022737"/>
    </source>
</evidence>
<dbReference type="AlphaFoldDB" id="A0AAV3Y6C0"/>
<feature type="compositionally biased region" description="Basic and acidic residues" evidence="3">
    <location>
        <begin position="98"/>
        <end position="107"/>
    </location>
</feature>
<feature type="region of interest" description="Disordered" evidence="3">
    <location>
        <begin position="98"/>
        <end position="117"/>
    </location>
</feature>
<dbReference type="PROSITE" id="PS51375">
    <property type="entry name" value="PPR"/>
    <property type="match status" value="1"/>
</dbReference>
<keyword evidence="1" id="KW-0677">Repeat</keyword>
<evidence type="ECO:0000256" key="3">
    <source>
        <dbReference type="SAM" id="MobiDB-lite"/>
    </source>
</evidence>
<name>A0AAV3Y6C0_9GAST</name>
<dbReference type="PANTHER" id="PTHR47942:SF63">
    <property type="entry name" value="PENTATRICOPEPTIDE REPEAT-CONTAINING PROTEIN"/>
    <property type="match status" value="1"/>
</dbReference>
<dbReference type="Pfam" id="PF13812">
    <property type="entry name" value="PPR_3"/>
    <property type="match status" value="1"/>
</dbReference>
<dbReference type="Pfam" id="PF13041">
    <property type="entry name" value="PPR_2"/>
    <property type="match status" value="1"/>
</dbReference>
<dbReference type="PANTHER" id="PTHR47942">
    <property type="entry name" value="TETRATRICOPEPTIDE REPEAT (TPR)-LIKE SUPERFAMILY PROTEIN-RELATED"/>
    <property type="match status" value="1"/>
</dbReference>
<comment type="caution">
    <text evidence="4">The sequence shown here is derived from an EMBL/GenBank/DDBJ whole genome shotgun (WGS) entry which is preliminary data.</text>
</comment>
<feature type="compositionally biased region" description="Polar residues" evidence="3">
    <location>
        <begin position="536"/>
        <end position="549"/>
    </location>
</feature>
<dbReference type="Gene3D" id="1.25.40.10">
    <property type="entry name" value="Tetratricopeptide repeat domain"/>
    <property type="match status" value="3"/>
</dbReference>
<proteinExistence type="predicted"/>
<dbReference type="InterPro" id="IPR051222">
    <property type="entry name" value="PPR/CCM1_RNA-binding"/>
</dbReference>
<evidence type="ECO:0000313" key="5">
    <source>
        <dbReference type="Proteomes" id="UP000735302"/>
    </source>
</evidence>
<evidence type="ECO:0000313" key="4">
    <source>
        <dbReference type="EMBL" id="GFN78346.1"/>
    </source>
</evidence>
<evidence type="ECO:0000256" key="2">
    <source>
        <dbReference type="PROSITE-ProRule" id="PRU00708"/>
    </source>
</evidence>
<dbReference type="InterPro" id="IPR002885">
    <property type="entry name" value="PPR_rpt"/>
</dbReference>